<keyword evidence="2" id="KW-1133">Transmembrane helix</keyword>
<sequence>MLSFKNKIKSIKTPKLRSKQTEEDTDKETASHLTSLKNHSQSLVGNVREKTQKKIDSVSESIGNLEVEKFKDINFYKDNSIELFERGTDKIVSSFNNKFDVDKDTQQMIDEIKDTLPQPASDMSDIFEKCKKEALQRAISSFCLGPIVNGLDNKLEARFDNLSDSYQDFNSAHNVRSHENFHKMQQERQDAKDSMMYLDDGYNSSNLLDPFDSDIEHVISAKSTYDSVLLRAATTNEEIKDCINDTDNLVFADSSLNRAKGSKDLMEFLDERGVEDELDPDIVNIEINGKTRSVKKEDAKEAYSKAKGASQKQTLQAVATIGSTAVESGAKLAVQQVVGLIVYETIDIFVDELKNIAHDGNIFNRDFKQNICERSVTIKDKLANRFNEHNIIERAKKLGVESGVAGALSVIPQILTSMLLKTPAFIISLIRESTLSTVRCVKVLMDKKVDSYEGIKTIMIGTASSVLGIYINRALSSGLAGVPLLNKFNKNTTDVLTGVFVTGIPLTAIYVFDKNKSKFAFAIR</sequence>
<feature type="compositionally biased region" description="Polar residues" evidence="1">
    <location>
        <begin position="31"/>
        <end position="41"/>
    </location>
</feature>
<name>A0A1T4VSM2_9BACT</name>
<evidence type="ECO:0000313" key="3">
    <source>
        <dbReference type="EMBL" id="SKA68004.1"/>
    </source>
</evidence>
<accession>A0A1T4VSM2</accession>
<keyword evidence="2" id="KW-0472">Membrane</keyword>
<evidence type="ECO:0000256" key="1">
    <source>
        <dbReference type="SAM" id="MobiDB-lite"/>
    </source>
</evidence>
<proteinExistence type="predicted"/>
<reference evidence="3 4" key="1">
    <citation type="submission" date="2017-02" db="EMBL/GenBank/DDBJ databases">
        <authorList>
            <person name="Peterson S.W."/>
        </authorList>
    </citation>
    <scope>NUCLEOTIDE SEQUENCE [LARGE SCALE GENOMIC DNA]</scope>
    <source>
        <strain evidence="3 4">DSM 18034</strain>
    </source>
</reference>
<dbReference type="EMBL" id="FUYA01000002">
    <property type="protein sequence ID" value="SKA68004.1"/>
    <property type="molecule type" value="Genomic_DNA"/>
</dbReference>
<protein>
    <submittedName>
        <fullName evidence="3">Uncharacterized protein</fullName>
    </submittedName>
</protein>
<feature type="compositionally biased region" description="Basic and acidic residues" evidence="1">
    <location>
        <begin position="19"/>
        <end position="30"/>
    </location>
</feature>
<dbReference type="AlphaFoldDB" id="A0A1T4VSM2"/>
<feature type="compositionally biased region" description="Basic residues" evidence="1">
    <location>
        <begin position="1"/>
        <end position="18"/>
    </location>
</feature>
<gene>
    <name evidence="3" type="ORF">SAMN02745702_00931</name>
</gene>
<evidence type="ECO:0000313" key="4">
    <source>
        <dbReference type="Proteomes" id="UP000189733"/>
    </source>
</evidence>
<dbReference type="Proteomes" id="UP000189733">
    <property type="component" value="Unassembled WGS sequence"/>
</dbReference>
<keyword evidence="4" id="KW-1185">Reference proteome</keyword>
<evidence type="ECO:0000256" key="2">
    <source>
        <dbReference type="SAM" id="Phobius"/>
    </source>
</evidence>
<feature type="region of interest" description="Disordered" evidence="1">
    <location>
        <begin position="1"/>
        <end position="41"/>
    </location>
</feature>
<keyword evidence="2" id="KW-0812">Transmembrane</keyword>
<organism evidence="3 4">
    <name type="scientific">Desulfobaculum bizertense DSM 18034</name>
    <dbReference type="NCBI Taxonomy" id="1121442"/>
    <lineage>
        <taxon>Bacteria</taxon>
        <taxon>Pseudomonadati</taxon>
        <taxon>Thermodesulfobacteriota</taxon>
        <taxon>Desulfovibrionia</taxon>
        <taxon>Desulfovibrionales</taxon>
        <taxon>Desulfovibrionaceae</taxon>
        <taxon>Desulfobaculum</taxon>
    </lineage>
</organism>
<dbReference type="OrthoDB" id="6637473at2"/>
<feature type="transmembrane region" description="Helical" evidence="2">
    <location>
        <begin position="495"/>
        <end position="512"/>
    </location>
</feature>
<dbReference type="RefSeq" id="WP_078684233.1">
    <property type="nucleotide sequence ID" value="NZ_FUYA01000002.1"/>
</dbReference>